<dbReference type="GO" id="GO:0008188">
    <property type="term" value="F:neuropeptide receptor activity"/>
    <property type="evidence" value="ECO:0000318"/>
    <property type="project" value="GO_Central"/>
</dbReference>
<dbReference type="OrthoDB" id="5827614at2759"/>
<accession>A0A2A6CB12</accession>
<dbReference type="Gene3D" id="1.20.1070.10">
    <property type="entry name" value="Rhodopsin 7-helix transmembrane proteins"/>
    <property type="match status" value="1"/>
</dbReference>
<evidence type="ECO:0000313" key="2">
    <source>
        <dbReference type="Proteomes" id="UP000005239"/>
    </source>
</evidence>
<dbReference type="Proteomes" id="UP000005239">
    <property type="component" value="Unassembled WGS sequence"/>
</dbReference>
<evidence type="ECO:0000313" key="1">
    <source>
        <dbReference type="EnsemblMetazoa" id="PPA31037.1"/>
    </source>
</evidence>
<dbReference type="SUPFAM" id="SSF81321">
    <property type="entry name" value="Family A G protein-coupled receptor-like"/>
    <property type="match status" value="1"/>
</dbReference>
<gene>
    <name evidence="1" type="primary">WBGene00203902</name>
</gene>
<dbReference type="GO" id="GO:0005886">
    <property type="term" value="C:plasma membrane"/>
    <property type="evidence" value="ECO:0000318"/>
    <property type="project" value="GO_Central"/>
</dbReference>
<proteinExistence type="predicted"/>
<reference evidence="1" key="2">
    <citation type="submission" date="2022-06" db="UniProtKB">
        <authorList>
            <consortium name="EnsemblMetazoa"/>
        </authorList>
    </citation>
    <scope>IDENTIFICATION</scope>
    <source>
        <strain evidence="1">PS312</strain>
    </source>
</reference>
<sequence length="423" mass="48476">MNDTMSDSDFLDMIFKRECMQGRAKSWNTCEDNPVHVLLMGYGFIFLFCLAMIGNCLNLFIYNSDHIRYYLAIRMLCTRLVRAYHFCINLITISSFHFQLMNNFTMLSLLPTALRTIQVWESHSPLDMVYWTLWPYATFAGNLFGFCAMWLTVLMIGECYLHIFIPARSKAFCTPVNLRKCYVIMFIAGGILTLIYPINRTATLVKDACDRDTIIIQQTYNTSMFNLWERVNTMANALISLGLPLLLLVFMTISIFWKMQWKANEDTKNHFSTEKRSVTRLTLITTGLQLLDSPTIIEFLYAAMRGPAASNECNFHAVALFLGLCNMSISFYSYLLFSPRFREMFIVRLKDTLACVFPCCASGLAQTKRRYPINSRSTGVTRLLTPSPSGYCTSRPSIVQVASHTIVEEDKLTGNNNREDAFV</sequence>
<accession>A0A8R1UK67</accession>
<keyword evidence="2" id="KW-1185">Reference proteome</keyword>
<organism evidence="1 2">
    <name type="scientific">Pristionchus pacificus</name>
    <name type="common">Parasitic nematode worm</name>
    <dbReference type="NCBI Taxonomy" id="54126"/>
    <lineage>
        <taxon>Eukaryota</taxon>
        <taxon>Metazoa</taxon>
        <taxon>Ecdysozoa</taxon>
        <taxon>Nematoda</taxon>
        <taxon>Chromadorea</taxon>
        <taxon>Rhabditida</taxon>
        <taxon>Rhabditina</taxon>
        <taxon>Diplogasteromorpha</taxon>
        <taxon>Diplogasteroidea</taxon>
        <taxon>Neodiplogasteridae</taxon>
        <taxon>Pristionchus</taxon>
    </lineage>
</organism>
<reference evidence="2" key="1">
    <citation type="journal article" date="2008" name="Nat. Genet.">
        <title>The Pristionchus pacificus genome provides a unique perspective on nematode lifestyle and parasitism.</title>
        <authorList>
            <person name="Dieterich C."/>
            <person name="Clifton S.W."/>
            <person name="Schuster L.N."/>
            <person name="Chinwalla A."/>
            <person name="Delehaunty K."/>
            <person name="Dinkelacker I."/>
            <person name="Fulton L."/>
            <person name="Fulton R."/>
            <person name="Godfrey J."/>
            <person name="Minx P."/>
            <person name="Mitreva M."/>
            <person name="Roeseler W."/>
            <person name="Tian H."/>
            <person name="Witte H."/>
            <person name="Yang S.P."/>
            <person name="Wilson R.K."/>
            <person name="Sommer R.J."/>
        </authorList>
    </citation>
    <scope>NUCLEOTIDE SEQUENCE [LARGE SCALE GENOMIC DNA]</scope>
    <source>
        <strain evidence="2">PS312</strain>
    </source>
</reference>
<protein>
    <submittedName>
        <fullName evidence="1">Uncharacterized protein</fullName>
    </submittedName>
</protein>
<dbReference type="InterPro" id="IPR052954">
    <property type="entry name" value="GPCR-Ligand_Int"/>
</dbReference>
<dbReference type="EnsemblMetazoa" id="PPA31037.1">
    <property type="protein sequence ID" value="PPA31037.1"/>
    <property type="gene ID" value="WBGene00203902"/>
</dbReference>
<dbReference type="PANTHER" id="PTHR46641">
    <property type="entry name" value="FMRFAMIDE RECEPTOR-RELATED"/>
    <property type="match status" value="1"/>
</dbReference>
<dbReference type="GO" id="GO:0007218">
    <property type="term" value="P:neuropeptide signaling pathway"/>
    <property type="evidence" value="ECO:0000318"/>
    <property type="project" value="GO_Central"/>
</dbReference>
<name>A0A2A6CB12_PRIPA</name>
<dbReference type="PANTHER" id="PTHR46641:SF8">
    <property type="entry name" value="G-PROTEIN COUPLED RECEPTORS FAMILY 1 PROFILE DOMAIN-CONTAINING PROTEIN"/>
    <property type="match status" value="1"/>
</dbReference>
<dbReference type="AlphaFoldDB" id="A0A2A6CB12"/>